<sequence length="193" mass="18815">MKRLLATLPALLLATPALAHLDPAEHGSLMAGATHPLFGADHLLAMVAVGLLAATRGGQALYALPLAFVGAMLAGFVLALVGLPLPLVEPTILASVIVLGAVVAAALRLPVPAMAAVVAAFGLFHGFAHGGEMGGAGALAYAAGFAVATAALHGAGIMLGRGLLTRLAAAKGALVLRGLGLATMFGGLAIAVG</sequence>
<feature type="signal peptide" evidence="2">
    <location>
        <begin position="1"/>
        <end position="19"/>
    </location>
</feature>
<dbReference type="Proteomes" id="UP000484076">
    <property type="component" value="Unassembled WGS sequence"/>
</dbReference>
<protein>
    <submittedName>
        <fullName evidence="3">HupE/UreJ family protein</fullName>
    </submittedName>
</protein>
<evidence type="ECO:0000256" key="2">
    <source>
        <dbReference type="SAM" id="SignalP"/>
    </source>
</evidence>
<dbReference type="RefSeq" id="WP_152827904.1">
    <property type="nucleotide sequence ID" value="NZ_WHUT02000010.1"/>
</dbReference>
<keyword evidence="1" id="KW-0812">Transmembrane</keyword>
<reference evidence="3" key="1">
    <citation type="submission" date="2020-05" db="EMBL/GenBank/DDBJ databases">
        <title>Fertoebacter nigrum gen. nov., sp. nov., a new member of the family Rhodobacteraceae.</title>
        <authorList>
            <person name="Szuroczki S."/>
            <person name="Abbaszade G."/>
            <person name="Buni D."/>
            <person name="Schumann P."/>
            <person name="Toth E."/>
        </authorList>
    </citation>
    <scope>NUCLEOTIDE SEQUENCE</scope>
    <source>
        <strain evidence="3">RG-N-1a</strain>
    </source>
</reference>
<feature type="chain" id="PRO_5036470151" evidence="2">
    <location>
        <begin position="20"/>
        <end position="193"/>
    </location>
</feature>
<proteinExistence type="predicted"/>
<feature type="transmembrane region" description="Helical" evidence="1">
    <location>
        <begin position="172"/>
        <end position="192"/>
    </location>
</feature>
<accession>A0A8X8KQ69</accession>
<dbReference type="InterPro" id="IPR007038">
    <property type="entry name" value="HupE_UreJ"/>
</dbReference>
<keyword evidence="1" id="KW-0472">Membrane</keyword>
<keyword evidence="2" id="KW-0732">Signal</keyword>
<feature type="transmembrane region" description="Helical" evidence="1">
    <location>
        <begin position="138"/>
        <end position="160"/>
    </location>
</feature>
<dbReference type="Pfam" id="PF04955">
    <property type="entry name" value="HupE_UreJ"/>
    <property type="match status" value="1"/>
</dbReference>
<organism evidence="3 4">
    <name type="scientific">Fertoeibacter niger</name>
    <dbReference type="NCBI Taxonomy" id="2656921"/>
    <lineage>
        <taxon>Bacteria</taxon>
        <taxon>Pseudomonadati</taxon>
        <taxon>Pseudomonadota</taxon>
        <taxon>Alphaproteobacteria</taxon>
        <taxon>Rhodobacterales</taxon>
        <taxon>Paracoccaceae</taxon>
        <taxon>Fertoeibacter</taxon>
    </lineage>
</organism>
<evidence type="ECO:0000256" key="1">
    <source>
        <dbReference type="SAM" id="Phobius"/>
    </source>
</evidence>
<feature type="transmembrane region" description="Helical" evidence="1">
    <location>
        <begin position="35"/>
        <end position="54"/>
    </location>
</feature>
<feature type="transmembrane region" description="Helical" evidence="1">
    <location>
        <begin position="114"/>
        <end position="132"/>
    </location>
</feature>
<keyword evidence="4" id="KW-1185">Reference proteome</keyword>
<keyword evidence="1" id="KW-1133">Transmembrane helix</keyword>
<comment type="caution">
    <text evidence="3">The sequence shown here is derived from an EMBL/GenBank/DDBJ whole genome shotgun (WGS) entry which is preliminary data.</text>
</comment>
<name>A0A8X8KQ69_9RHOB</name>
<feature type="transmembrane region" description="Helical" evidence="1">
    <location>
        <begin position="61"/>
        <end position="81"/>
    </location>
</feature>
<dbReference type="PIRSF" id="PIRSF016919">
    <property type="entry name" value="HupE_UreJ"/>
    <property type="match status" value="1"/>
</dbReference>
<gene>
    <name evidence="3" type="ORF">GEU84_015925</name>
</gene>
<dbReference type="EMBL" id="WHUT02000010">
    <property type="protein sequence ID" value="NUB45885.1"/>
    <property type="molecule type" value="Genomic_DNA"/>
</dbReference>
<evidence type="ECO:0000313" key="4">
    <source>
        <dbReference type="Proteomes" id="UP000484076"/>
    </source>
</evidence>
<feature type="transmembrane region" description="Helical" evidence="1">
    <location>
        <begin position="87"/>
        <end position="107"/>
    </location>
</feature>
<dbReference type="AlphaFoldDB" id="A0A8X8KQ69"/>
<evidence type="ECO:0000313" key="3">
    <source>
        <dbReference type="EMBL" id="NUB45885.1"/>
    </source>
</evidence>